<dbReference type="GO" id="GO:0005975">
    <property type="term" value="P:carbohydrate metabolic process"/>
    <property type="evidence" value="ECO:0007669"/>
    <property type="project" value="InterPro"/>
</dbReference>
<organism evidence="1 2">
    <name type="scientific">Nocardioides zeae</name>
    <dbReference type="NCBI Taxonomy" id="1457234"/>
    <lineage>
        <taxon>Bacteria</taxon>
        <taxon>Bacillati</taxon>
        <taxon>Actinomycetota</taxon>
        <taxon>Actinomycetes</taxon>
        <taxon>Propionibacteriales</taxon>
        <taxon>Nocardioidaceae</taxon>
        <taxon>Nocardioides</taxon>
    </lineage>
</organism>
<dbReference type="AlphaFoldDB" id="A0AAJ1X0M7"/>
<sequence length="372" mass="39853">MSGAGSAAESVGHAVPAVAGVLSAEEVRRTAASIAAMQHPDGAIPWTTGDKTDAWNHVEAAMALLVGGEVEAAERAYDWCRAQQRADGSWPVKVVGTEVADDSGESNMTAYVAVGVWHHWLVRRDRAFVEAAWPMVRAALDFVVGMQLPFGGLAWVQDWVDGAPAGVRQEALLTGSSSCYQSLRAGLALAELVDDAQPTWELAAGRLRHAVRHHPGDFLDKSTFSMDWYYPVLGGAVRGEAAHRMIEARWDDFVVPGLGIRCVDTNPWVTGAETCELVMALDAIGDRERALRLFGDMQHLRVDDGGYTTGWVWPDEVFWPNERTTYTAAAVLLAADQLSGTTPGADIMVGSTFGPHPAEVAGDCGCTVPAPT</sequence>
<name>A0AAJ1X0M7_9ACTN</name>
<dbReference type="InterPro" id="IPR008928">
    <property type="entry name" value="6-hairpin_glycosidase_sf"/>
</dbReference>
<evidence type="ECO:0008006" key="3">
    <source>
        <dbReference type="Google" id="ProtNLM"/>
    </source>
</evidence>
<gene>
    <name evidence="1" type="ORF">QE405_001285</name>
</gene>
<accession>A0AAJ1X0M7</accession>
<dbReference type="RefSeq" id="WP_307199390.1">
    <property type="nucleotide sequence ID" value="NZ_JAUTAN010000001.1"/>
</dbReference>
<comment type="caution">
    <text evidence="1">The sequence shown here is derived from an EMBL/GenBank/DDBJ whole genome shotgun (WGS) entry which is preliminary data.</text>
</comment>
<evidence type="ECO:0000313" key="1">
    <source>
        <dbReference type="EMBL" id="MDQ1104001.1"/>
    </source>
</evidence>
<dbReference type="InterPro" id="IPR012341">
    <property type="entry name" value="6hp_glycosidase-like_sf"/>
</dbReference>
<protein>
    <recommendedName>
        <fullName evidence="3">Prenyltransferase</fullName>
    </recommendedName>
</protein>
<dbReference type="Proteomes" id="UP001239215">
    <property type="component" value="Unassembled WGS sequence"/>
</dbReference>
<evidence type="ECO:0000313" key="2">
    <source>
        <dbReference type="Proteomes" id="UP001239215"/>
    </source>
</evidence>
<dbReference type="SUPFAM" id="SSF48208">
    <property type="entry name" value="Six-hairpin glycosidases"/>
    <property type="match status" value="1"/>
</dbReference>
<dbReference type="Gene3D" id="1.50.10.10">
    <property type="match status" value="1"/>
</dbReference>
<reference evidence="1" key="1">
    <citation type="submission" date="2023-07" db="EMBL/GenBank/DDBJ databases">
        <title>Functional and genomic diversity of the sorghum phyllosphere microbiome.</title>
        <authorList>
            <person name="Shade A."/>
        </authorList>
    </citation>
    <scope>NUCLEOTIDE SEQUENCE</scope>
    <source>
        <strain evidence="1">SORGH_AS_1067</strain>
    </source>
</reference>
<dbReference type="EMBL" id="JAUTAN010000001">
    <property type="protein sequence ID" value="MDQ1104001.1"/>
    <property type="molecule type" value="Genomic_DNA"/>
</dbReference>
<proteinExistence type="predicted"/>